<dbReference type="EMBL" id="JAHJDP010000119">
    <property type="protein sequence ID" value="MBU2693381.1"/>
    <property type="molecule type" value="Genomic_DNA"/>
</dbReference>
<name>A0A948RZQ5_UNCEI</name>
<dbReference type="SUPFAM" id="SSF51126">
    <property type="entry name" value="Pectin lyase-like"/>
    <property type="match status" value="1"/>
</dbReference>
<keyword evidence="1" id="KW-0732">Signal</keyword>
<feature type="chain" id="PRO_5037567876" description="Right-handed parallel beta-helix repeat-containing protein" evidence="1">
    <location>
        <begin position="28"/>
        <end position="224"/>
    </location>
</feature>
<organism evidence="2 3">
    <name type="scientific">Eiseniibacteriota bacterium</name>
    <dbReference type="NCBI Taxonomy" id="2212470"/>
    <lineage>
        <taxon>Bacteria</taxon>
        <taxon>Candidatus Eiseniibacteriota</taxon>
    </lineage>
</organism>
<evidence type="ECO:0000313" key="2">
    <source>
        <dbReference type="EMBL" id="MBU2693381.1"/>
    </source>
</evidence>
<feature type="signal peptide" evidence="1">
    <location>
        <begin position="1"/>
        <end position="27"/>
    </location>
</feature>
<sequence length="224" mass="24149">MLIRRNIHRAMIGLLAAAALIPSMGGATTLQEAYETAGPASGYDKYIELESGRIYTGSLMIGPSLVPYTGILAGGPGRDVRIIGNGAIIDLQGGQLCISYCENRLDIDDCVVINGSIKFRGLTGIVNILPTGSVRHVTMFKPHDYGIRLQRAGAGITIERNLVVSAVDTGNDFIYTTGISMEWLPTGTNISTGWAAGWADIVDNWSYHIDPEDNDEMLAHFSFL</sequence>
<evidence type="ECO:0000256" key="1">
    <source>
        <dbReference type="SAM" id="SignalP"/>
    </source>
</evidence>
<accession>A0A948RZQ5</accession>
<reference evidence="2" key="1">
    <citation type="submission" date="2021-05" db="EMBL/GenBank/DDBJ databases">
        <title>Energy efficiency and biological interactions define the core microbiome of deep oligotrophic groundwater.</title>
        <authorList>
            <person name="Mehrshad M."/>
            <person name="Lopez-Fernandez M."/>
            <person name="Bell E."/>
            <person name="Bernier-Latmani R."/>
            <person name="Bertilsson S."/>
            <person name="Dopson M."/>
        </authorList>
    </citation>
    <scope>NUCLEOTIDE SEQUENCE</scope>
    <source>
        <strain evidence="2">Modern_marine.mb.64</strain>
    </source>
</reference>
<evidence type="ECO:0000313" key="3">
    <source>
        <dbReference type="Proteomes" id="UP000777784"/>
    </source>
</evidence>
<dbReference type="InterPro" id="IPR011050">
    <property type="entry name" value="Pectin_lyase_fold/virulence"/>
</dbReference>
<protein>
    <recommendedName>
        <fullName evidence="4">Right-handed parallel beta-helix repeat-containing protein</fullName>
    </recommendedName>
</protein>
<gene>
    <name evidence="2" type="ORF">KJ970_20875</name>
</gene>
<comment type="caution">
    <text evidence="2">The sequence shown here is derived from an EMBL/GenBank/DDBJ whole genome shotgun (WGS) entry which is preliminary data.</text>
</comment>
<evidence type="ECO:0008006" key="4">
    <source>
        <dbReference type="Google" id="ProtNLM"/>
    </source>
</evidence>
<proteinExistence type="predicted"/>
<dbReference type="Proteomes" id="UP000777784">
    <property type="component" value="Unassembled WGS sequence"/>
</dbReference>
<dbReference type="AlphaFoldDB" id="A0A948RZQ5"/>